<sequence length="43" mass="4318">MNLAPGMVRTGLSLESVQDAPNTHKPLAGSVGSEAASDPSAPR</sequence>
<evidence type="ECO:0000313" key="2">
    <source>
        <dbReference type="EMBL" id="AKT40584.1"/>
    </source>
</evidence>
<evidence type="ECO:0000313" key="3">
    <source>
        <dbReference type="Proteomes" id="UP000067626"/>
    </source>
</evidence>
<name>A0A0K1EIB0_CHOCO</name>
<protein>
    <submittedName>
        <fullName evidence="2">Uncharacterized protein</fullName>
    </submittedName>
</protein>
<proteinExistence type="predicted"/>
<dbReference type="EMBL" id="CP012159">
    <property type="protein sequence ID" value="AKT40584.1"/>
    <property type="molecule type" value="Genomic_DNA"/>
</dbReference>
<accession>A0A0K1EIB0</accession>
<dbReference type="Proteomes" id="UP000067626">
    <property type="component" value="Chromosome"/>
</dbReference>
<gene>
    <name evidence="2" type="ORF">CMC5_047400</name>
</gene>
<feature type="region of interest" description="Disordered" evidence="1">
    <location>
        <begin position="1"/>
        <end position="43"/>
    </location>
</feature>
<dbReference type="STRING" id="52.CMC5_047400"/>
<organism evidence="2 3">
    <name type="scientific">Chondromyces crocatus</name>
    <dbReference type="NCBI Taxonomy" id="52"/>
    <lineage>
        <taxon>Bacteria</taxon>
        <taxon>Pseudomonadati</taxon>
        <taxon>Myxococcota</taxon>
        <taxon>Polyangia</taxon>
        <taxon>Polyangiales</taxon>
        <taxon>Polyangiaceae</taxon>
        <taxon>Chondromyces</taxon>
    </lineage>
</organism>
<evidence type="ECO:0000256" key="1">
    <source>
        <dbReference type="SAM" id="MobiDB-lite"/>
    </source>
</evidence>
<reference evidence="2 3" key="1">
    <citation type="submission" date="2015-07" db="EMBL/GenBank/DDBJ databases">
        <title>Genome analysis of myxobacterium Chondromyces crocatus Cm c5 reveals a high potential for natural compound synthesis and the genetic basis for the loss of fruiting body formation.</title>
        <authorList>
            <person name="Zaburannyi N."/>
            <person name="Bunk B."/>
            <person name="Maier J."/>
            <person name="Overmann J."/>
            <person name="Mueller R."/>
        </authorList>
    </citation>
    <scope>NUCLEOTIDE SEQUENCE [LARGE SCALE GENOMIC DNA]</scope>
    <source>
        <strain evidence="2 3">Cm c5</strain>
    </source>
</reference>
<keyword evidence="3" id="KW-1185">Reference proteome</keyword>
<dbReference type="AlphaFoldDB" id="A0A0K1EIB0"/>
<dbReference type="KEGG" id="ccro:CMC5_047400"/>